<keyword evidence="1" id="KW-1133">Transmembrane helix</keyword>
<name>A0A7X2NIU1_9CLOT</name>
<keyword evidence="1" id="KW-0812">Transmembrane</keyword>
<dbReference type="AlphaFoldDB" id="A0A7X2NIU1"/>
<comment type="caution">
    <text evidence="2">The sequence shown here is derived from an EMBL/GenBank/DDBJ whole genome shotgun (WGS) entry which is preliminary data.</text>
</comment>
<evidence type="ECO:0008006" key="4">
    <source>
        <dbReference type="Google" id="ProtNLM"/>
    </source>
</evidence>
<keyword evidence="1" id="KW-0472">Membrane</keyword>
<feature type="transmembrane region" description="Helical" evidence="1">
    <location>
        <begin position="50"/>
        <end position="70"/>
    </location>
</feature>
<sequence length="87" mass="9188">MTSMGWLVLLLIFLGLELAFAALTSLWFAAGALGAFITALAGGSMELQLVIFTVVSFLALMLIRPAAFFIGSHRKAGADHENAAGFK</sequence>
<evidence type="ECO:0000256" key="1">
    <source>
        <dbReference type="SAM" id="Phobius"/>
    </source>
</evidence>
<accession>A0A7X2NIU1</accession>
<dbReference type="EMBL" id="VUMD01000002">
    <property type="protein sequence ID" value="MSS35686.1"/>
    <property type="molecule type" value="Genomic_DNA"/>
</dbReference>
<reference evidence="2 3" key="1">
    <citation type="submission" date="2019-08" db="EMBL/GenBank/DDBJ databases">
        <title>In-depth cultivation of the pig gut microbiome towards novel bacterial diversity and tailored functional studies.</title>
        <authorList>
            <person name="Wylensek D."/>
            <person name="Hitch T.C.A."/>
            <person name="Clavel T."/>
        </authorList>
    </citation>
    <scope>NUCLEOTIDE SEQUENCE [LARGE SCALE GENOMIC DNA]</scope>
    <source>
        <strain evidence="2 3">WCA-389-WT-23D1</strain>
    </source>
</reference>
<organism evidence="2 3">
    <name type="scientific">Clostridium porci</name>
    <dbReference type="NCBI Taxonomy" id="2605778"/>
    <lineage>
        <taxon>Bacteria</taxon>
        <taxon>Bacillati</taxon>
        <taxon>Bacillota</taxon>
        <taxon>Clostridia</taxon>
        <taxon>Eubacteriales</taxon>
        <taxon>Clostridiaceae</taxon>
        <taxon>Clostridium</taxon>
    </lineage>
</organism>
<gene>
    <name evidence="2" type="ORF">FYJ39_03600</name>
</gene>
<dbReference type="Proteomes" id="UP000429958">
    <property type="component" value="Unassembled WGS sequence"/>
</dbReference>
<dbReference type="RefSeq" id="WP_154471079.1">
    <property type="nucleotide sequence ID" value="NZ_DBEWUL010000033.1"/>
</dbReference>
<keyword evidence="3" id="KW-1185">Reference proteome</keyword>
<proteinExistence type="predicted"/>
<evidence type="ECO:0000313" key="3">
    <source>
        <dbReference type="Proteomes" id="UP000429958"/>
    </source>
</evidence>
<protein>
    <recommendedName>
        <fullName evidence="4">NfeD family protein</fullName>
    </recommendedName>
</protein>
<evidence type="ECO:0000313" key="2">
    <source>
        <dbReference type="EMBL" id="MSS35686.1"/>
    </source>
</evidence>